<feature type="domain" description="1-deoxy-D-xylulose 5-phosphate reductoisomerase N-terminal" evidence="10">
    <location>
        <begin position="8"/>
        <end position="134"/>
    </location>
</feature>
<feature type="binding site" evidence="9">
    <location>
        <position position="154"/>
    </location>
    <ligand>
        <name>Mn(2+)</name>
        <dbReference type="ChEBI" id="CHEBI:29035"/>
    </ligand>
</feature>
<dbReference type="Pfam" id="PF13288">
    <property type="entry name" value="DXPR_C"/>
    <property type="match status" value="1"/>
</dbReference>
<feature type="binding site" evidence="9">
    <location>
        <position position="223"/>
    </location>
    <ligand>
        <name>1-deoxy-D-xylulose 5-phosphate</name>
        <dbReference type="ChEBI" id="CHEBI:57792"/>
    </ligand>
</feature>
<dbReference type="InterPro" id="IPR013512">
    <property type="entry name" value="DXP_reductoisomerase_N"/>
</dbReference>
<feature type="domain" description="DXP reductoisomerase C-terminal" evidence="12">
    <location>
        <begin position="263"/>
        <end position="379"/>
    </location>
</feature>
<evidence type="ECO:0000256" key="9">
    <source>
        <dbReference type="HAMAP-Rule" id="MF_00183"/>
    </source>
</evidence>
<comment type="similarity">
    <text evidence="2 9">Belongs to the DXR family.</text>
</comment>
<dbReference type="FunFam" id="3.40.50.720:FF:000045">
    <property type="entry name" value="1-deoxy-D-xylulose 5-phosphate reductoisomerase"/>
    <property type="match status" value="1"/>
</dbReference>
<dbReference type="EMBL" id="SJPS01000001">
    <property type="protein sequence ID" value="TWU29301.1"/>
    <property type="molecule type" value="Genomic_DNA"/>
</dbReference>
<feature type="binding site" evidence="9">
    <location>
        <position position="152"/>
    </location>
    <ligand>
        <name>Mn(2+)</name>
        <dbReference type="ChEBI" id="CHEBI:29035"/>
    </ligand>
</feature>
<gene>
    <name evidence="9 13" type="primary">dxr</name>
    <name evidence="13" type="ORF">Pla144_00770</name>
</gene>
<proteinExistence type="inferred from homology"/>
<feature type="binding site" evidence="9">
    <location>
        <position position="153"/>
    </location>
    <ligand>
        <name>1-deoxy-D-xylulose 5-phosphate</name>
        <dbReference type="ChEBI" id="CHEBI:57792"/>
    </ligand>
</feature>
<evidence type="ECO:0000259" key="12">
    <source>
        <dbReference type="Pfam" id="PF13288"/>
    </source>
</evidence>
<dbReference type="NCBIfam" id="TIGR00243">
    <property type="entry name" value="Dxr"/>
    <property type="match status" value="1"/>
</dbReference>
<evidence type="ECO:0000313" key="13">
    <source>
        <dbReference type="EMBL" id="TWU29301.1"/>
    </source>
</evidence>
<feature type="binding site" evidence="9">
    <location>
        <position position="14"/>
    </location>
    <ligand>
        <name>NADPH</name>
        <dbReference type="ChEBI" id="CHEBI:57783"/>
    </ligand>
</feature>
<dbReference type="GO" id="GO:0016853">
    <property type="term" value="F:isomerase activity"/>
    <property type="evidence" value="ECO:0007669"/>
    <property type="project" value="UniProtKB-KW"/>
</dbReference>
<keyword evidence="4 9" id="KW-0521">NADP</keyword>
<dbReference type="GO" id="GO:0070402">
    <property type="term" value="F:NADPH binding"/>
    <property type="evidence" value="ECO:0007669"/>
    <property type="project" value="InterPro"/>
</dbReference>
<reference evidence="13 14" key="1">
    <citation type="submission" date="2019-02" db="EMBL/GenBank/DDBJ databases">
        <title>Deep-cultivation of Planctomycetes and their phenomic and genomic characterization uncovers novel biology.</title>
        <authorList>
            <person name="Wiegand S."/>
            <person name="Jogler M."/>
            <person name="Boedeker C."/>
            <person name="Pinto D."/>
            <person name="Vollmers J."/>
            <person name="Rivas-Marin E."/>
            <person name="Kohn T."/>
            <person name="Peeters S.H."/>
            <person name="Heuer A."/>
            <person name="Rast P."/>
            <person name="Oberbeckmann S."/>
            <person name="Bunk B."/>
            <person name="Jeske O."/>
            <person name="Meyerdierks A."/>
            <person name="Storesund J.E."/>
            <person name="Kallscheuer N."/>
            <person name="Luecker S."/>
            <person name="Lage O.M."/>
            <person name="Pohl T."/>
            <person name="Merkel B.J."/>
            <person name="Hornburger P."/>
            <person name="Mueller R.-W."/>
            <person name="Bruemmer F."/>
            <person name="Labrenz M."/>
            <person name="Spormann A.M."/>
            <person name="Op Den Camp H."/>
            <person name="Overmann J."/>
            <person name="Amann R."/>
            <person name="Jetten M.S.M."/>
            <person name="Mascher T."/>
            <person name="Medema M.H."/>
            <person name="Devos D.P."/>
            <person name="Kaster A.-K."/>
            <person name="Ovreas L."/>
            <person name="Rohde M."/>
            <person name="Galperin M.Y."/>
            <person name="Jogler C."/>
        </authorList>
    </citation>
    <scope>NUCLEOTIDE SEQUENCE [LARGE SCALE GENOMIC DNA]</scope>
    <source>
        <strain evidence="13 14">Pla144</strain>
    </source>
</reference>
<dbReference type="Pfam" id="PF08436">
    <property type="entry name" value="DXP_redisom_C"/>
    <property type="match status" value="1"/>
</dbReference>
<accession>A0A5C6D0M9</accession>
<evidence type="ECO:0000256" key="1">
    <source>
        <dbReference type="ARBA" id="ARBA00005094"/>
    </source>
</evidence>
<evidence type="ECO:0000256" key="3">
    <source>
        <dbReference type="ARBA" id="ARBA00022723"/>
    </source>
</evidence>
<keyword evidence="5 9" id="KW-0560">Oxidoreductase</keyword>
<comment type="catalytic activity">
    <reaction evidence="8">
        <text>2-C-methyl-D-erythritol 4-phosphate + NADP(+) = 1-deoxy-D-xylulose 5-phosphate + NADPH + H(+)</text>
        <dbReference type="Rhea" id="RHEA:13717"/>
        <dbReference type="ChEBI" id="CHEBI:15378"/>
        <dbReference type="ChEBI" id="CHEBI:57783"/>
        <dbReference type="ChEBI" id="CHEBI:57792"/>
        <dbReference type="ChEBI" id="CHEBI:58262"/>
        <dbReference type="ChEBI" id="CHEBI:58349"/>
        <dbReference type="EC" id="1.1.1.267"/>
    </reaction>
    <physiologicalReaction direction="right-to-left" evidence="8">
        <dbReference type="Rhea" id="RHEA:13719"/>
    </physiologicalReaction>
</comment>
<dbReference type="GO" id="GO:0051484">
    <property type="term" value="P:isopentenyl diphosphate biosynthetic process, methylerythritol 4-phosphate pathway involved in terpenoid biosynthetic process"/>
    <property type="evidence" value="ECO:0007669"/>
    <property type="project" value="UniProtKB-ARBA"/>
</dbReference>
<evidence type="ECO:0000256" key="4">
    <source>
        <dbReference type="ARBA" id="ARBA00022857"/>
    </source>
</evidence>
<feature type="binding site" evidence="9">
    <location>
        <position position="128"/>
    </location>
    <ligand>
        <name>NADPH</name>
        <dbReference type="ChEBI" id="CHEBI:57783"/>
    </ligand>
</feature>
<dbReference type="PIRSF" id="PIRSF006205">
    <property type="entry name" value="Dxp_reductismrs"/>
    <property type="match status" value="1"/>
</dbReference>
<feature type="binding site" evidence="9">
    <location>
        <position position="207"/>
    </location>
    <ligand>
        <name>NADPH</name>
        <dbReference type="ChEBI" id="CHEBI:57783"/>
    </ligand>
</feature>
<name>A0A5C6D0M9_9BACT</name>
<dbReference type="Gene3D" id="3.40.50.720">
    <property type="entry name" value="NAD(P)-binding Rossmann-like Domain"/>
    <property type="match status" value="1"/>
</dbReference>
<comment type="cofactor">
    <cofactor evidence="9">
        <name>Mg(2+)</name>
        <dbReference type="ChEBI" id="CHEBI:18420"/>
    </cofactor>
    <cofactor evidence="9">
        <name>Mn(2+)</name>
        <dbReference type="ChEBI" id="CHEBI:29035"/>
    </cofactor>
</comment>
<dbReference type="GO" id="GO:0030604">
    <property type="term" value="F:1-deoxy-D-xylulose-5-phosphate reductoisomerase activity"/>
    <property type="evidence" value="ECO:0007669"/>
    <property type="project" value="UniProtKB-UniRule"/>
</dbReference>
<comment type="function">
    <text evidence="9">Catalyzes the NADPH-dependent rearrangement and reduction of 1-deoxy-D-xylulose-5-phosphate (DXP) to 2-C-methyl-D-erythritol 4-phosphate (MEP).</text>
</comment>
<comment type="pathway">
    <text evidence="1 9">Isoprenoid biosynthesis; isopentenyl diphosphate biosynthesis via DXP pathway; isopentenyl diphosphate from 1-deoxy-D-xylulose 5-phosphate: step 1/6.</text>
</comment>
<feature type="binding site" evidence="9">
    <location>
        <position position="17"/>
    </location>
    <ligand>
        <name>NADPH</name>
        <dbReference type="ChEBI" id="CHEBI:57783"/>
    </ligand>
</feature>
<feature type="binding site" evidence="9">
    <location>
        <position position="219"/>
    </location>
    <ligand>
        <name>1-deoxy-D-xylulose 5-phosphate</name>
        <dbReference type="ChEBI" id="CHEBI:57792"/>
    </ligand>
</feature>
<comment type="caution">
    <text evidence="9">Lacks conserved residue(s) required for the propagation of feature annotation.</text>
</comment>
<dbReference type="InterPro" id="IPR036291">
    <property type="entry name" value="NAD(P)-bd_dom_sf"/>
</dbReference>
<dbReference type="SUPFAM" id="SSF51735">
    <property type="entry name" value="NAD(P)-binding Rossmann-fold domains"/>
    <property type="match status" value="1"/>
</dbReference>
<keyword evidence="14" id="KW-1185">Reference proteome</keyword>
<keyword evidence="6 9" id="KW-0464">Manganese</keyword>
<feature type="binding site" evidence="9">
    <location>
        <position position="220"/>
    </location>
    <ligand>
        <name>1-deoxy-D-xylulose 5-phosphate</name>
        <dbReference type="ChEBI" id="CHEBI:57792"/>
    </ligand>
</feature>
<dbReference type="InterPro" id="IPR003821">
    <property type="entry name" value="DXP_reductoisomerase"/>
</dbReference>
<dbReference type="Pfam" id="PF02670">
    <property type="entry name" value="DXP_reductoisom"/>
    <property type="match status" value="1"/>
</dbReference>
<keyword evidence="3 9" id="KW-0479">Metal-binding</keyword>
<dbReference type="PANTHER" id="PTHR30525">
    <property type="entry name" value="1-DEOXY-D-XYLULOSE 5-PHOSPHATE REDUCTOISOMERASE"/>
    <property type="match status" value="1"/>
</dbReference>
<keyword evidence="9" id="KW-0460">Magnesium</keyword>
<dbReference type="UniPathway" id="UPA00056">
    <property type="reaction ID" value="UER00092"/>
</dbReference>
<dbReference type="OrthoDB" id="9806546at2"/>
<dbReference type="HAMAP" id="MF_00183">
    <property type="entry name" value="DXP_reductoisom"/>
    <property type="match status" value="1"/>
</dbReference>
<dbReference type="Proteomes" id="UP000318437">
    <property type="component" value="Unassembled WGS sequence"/>
</dbReference>
<evidence type="ECO:0000256" key="5">
    <source>
        <dbReference type="ARBA" id="ARBA00023002"/>
    </source>
</evidence>
<feature type="binding site" evidence="9">
    <location>
        <position position="16"/>
    </location>
    <ligand>
        <name>NADPH</name>
        <dbReference type="ChEBI" id="CHEBI:57783"/>
    </ligand>
</feature>
<dbReference type="PANTHER" id="PTHR30525:SF0">
    <property type="entry name" value="1-DEOXY-D-XYLULOSE 5-PHOSPHATE REDUCTOISOMERASE, CHLOROPLASTIC"/>
    <property type="match status" value="1"/>
</dbReference>
<feature type="binding site" evidence="9">
    <location>
        <position position="214"/>
    </location>
    <ligand>
        <name>1-deoxy-D-xylulose 5-phosphate</name>
        <dbReference type="ChEBI" id="CHEBI:57792"/>
    </ligand>
</feature>
<dbReference type="InterPro" id="IPR036169">
    <property type="entry name" value="DXPR_C_sf"/>
</dbReference>
<feature type="binding site" evidence="9">
    <location>
        <position position="201"/>
    </location>
    <ligand>
        <name>1-deoxy-D-xylulose 5-phosphate</name>
        <dbReference type="ChEBI" id="CHEBI:57792"/>
    </ligand>
</feature>
<evidence type="ECO:0000313" key="14">
    <source>
        <dbReference type="Proteomes" id="UP000318437"/>
    </source>
</evidence>
<feature type="binding site" evidence="9">
    <location>
        <position position="178"/>
    </location>
    <ligand>
        <name>1-deoxy-D-xylulose 5-phosphate</name>
        <dbReference type="ChEBI" id="CHEBI:57792"/>
    </ligand>
</feature>
<dbReference type="InterPro" id="IPR026877">
    <property type="entry name" value="DXPR_C"/>
</dbReference>
<feature type="binding site" evidence="9">
    <location>
        <position position="127"/>
    </location>
    <ligand>
        <name>1-deoxy-D-xylulose 5-phosphate</name>
        <dbReference type="ChEBI" id="CHEBI:57792"/>
    </ligand>
</feature>
<evidence type="ECO:0000256" key="7">
    <source>
        <dbReference type="ARBA" id="ARBA00023229"/>
    </source>
</evidence>
<dbReference type="SUPFAM" id="SSF55347">
    <property type="entry name" value="Glyceraldehyde-3-phosphate dehydrogenase-like, C-terminal domain"/>
    <property type="match status" value="1"/>
</dbReference>
<dbReference type="RefSeq" id="WP_146447349.1">
    <property type="nucleotide sequence ID" value="NZ_SJPS01000001.1"/>
</dbReference>
<comment type="caution">
    <text evidence="13">The sequence shown here is derived from an EMBL/GenBank/DDBJ whole genome shotgun (WGS) entry which is preliminary data.</text>
</comment>
<feature type="binding site" evidence="9">
    <location>
        <position position="15"/>
    </location>
    <ligand>
        <name>NADPH</name>
        <dbReference type="ChEBI" id="CHEBI:57783"/>
    </ligand>
</feature>
<dbReference type="InterPro" id="IPR013644">
    <property type="entry name" value="DXP_reductoisomerase_C"/>
</dbReference>
<evidence type="ECO:0000256" key="2">
    <source>
        <dbReference type="ARBA" id="ARBA00006825"/>
    </source>
</evidence>
<keyword evidence="13" id="KW-0413">Isomerase</keyword>
<evidence type="ECO:0000256" key="6">
    <source>
        <dbReference type="ARBA" id="ARBA00023211"/>
    </source>
</evidence>
<evidence type="ECO:0000256" key="8">
    <source>
        <dbReference type="ARBA" id="ARBA00048543"/>
    </source>
</evidence>
<dbReference type="SUPFAM" id="SSF69055">
    <property type="entry name" value="1-deoxy-D-xylulose-5-phosphate reductoisomerase, C-terminal domain"/>
    <property type="match status" value="1"/>
</dbReference>
<dbReference type="Gene3D" id="1.10.1740.10">
    <property type="match status" value="1"/>
</dbReference>
<keyword evidence="7 9" id="KW-0414">Isoprene biosynthesis</keyword>
<evidence type="ECO:0000259" key="11">
    <source>
        <dbReference type="Pfam" id="PF08436"/>
    </source>
</evidence>
<protein>
    <recommendedName>
        <fullName evidence="9">1-deoxy-D-xylulose 5-phosphate reductoisomerase</fullName>
        <shortName evidence="9">DXP reductoisomerase</shortName>
        <ecNumber evidence="9">1.1.1.267</ecNumber>
    </recommendedName>
    <alternativeName>
        <fullName evidence="9">1-deoxyxylulose-5-phosphate reductoisomerase</fullName>
    </alternativeName>
    <alternativeName>
        <fullName evidence="9">2-C-methyl-D-erythritol 4-phosphate synthase</fullName>
    </alternativeName>
</protein>
<feature type="binding site" evidence="9">
    <location>
        <position position="154"/>
    </location>
    <ligand>
        <name>1-deoxy-D-xylulose 5-phosphate</name>
        <dbReference type="ChEBI" id="CHEBI:57792"/>
    </ligand>
</feature>
<dbReference type="AlphaFoldDB" id="A0A5C6D0M9"/>
<dbReference type="EC" id="1.1.1.267" evidence="9"/>
<organism evidence="13 14">
    <name type="scientific">Bythopirellula polymerisocia</name>
    <dbReference type="NCBI Taxonomy" id="2528003"/>
    <lineage>
        <taxon>Bacteria</taxon>
        <taxon>Pseudomonadati</taxon>
        <taxon>Planctomycetota</taxon>
        <taxon>Planctomycetia</taxon>
        <taxon>Pirellulales</taxon>
        <taxon>Lacipirellulaceae</taxon>
        <taxon>Bythopirellula</taxon>
    </lineage>
</organism>
<dbReference type="GO" id="GO:0030145">
    <property type="term" value="F:manganese ion binding"/>
    <property type="evidence" value="ECO:0007669"/>
    <property type="project" value="TreeGrafter"/>
</dbReference>
<feature type="binding site" evidence="9">
    <location>
        <position position="223"/>
    </location>
    <ligand>
        <name>Mn(2+)</name>
        <dbReference type="ChEBI" id="CHEBI:29035"/>
    </ligand>
</feature>
<sequence length="387" mass="41756">MAEAPRQIAVLGSTGSIGKNALRVIAASGGRLQVAALSAHSQLDLLVAQAVEFSPRWVVATDIQVAEKFDWSKLPKGTELLMGSSELNRVVGQPQIDVVLAAIVGRAGLESTWAALDSKKTVALANKETLVMAGPLVMQLARERGATLIPVDSEHSAIAQALRAGQTAEVERLVLTASGGAFRHLSQNQLKQVTVAEALEHPNWDMGPKITVDSATMMNKALEIIEAHWLFDVPSERIEVAIHPQSVVHSLVEFVDGSVIAQMSPPDMRLPIQYALYYPDRVGGVAERLDWGASFSLEFSPPDPDRYPALELGHQCARSGGTSGTVLNGANEAAVGSFLAGELHFTEIVPACRSVLQSHNFESDPTLDRLIDLDRWARQEVSHWVFA</sequence>
<evidence type="ECO:0000259" key="10">
    <source>
        <dbReference type="Pfam" id="PF02670"/>
    </source>
</evidence>
<feature type="domain" description="1-deoxy-D-xylulose 5-phosphate reductoisomerase C-terminal" evidence="11">
    <location>
        <begin position="148"/>
        <end position="231"/>
    </location>
</feature>
<feature type="binding site" evidence="9">
    <location>
        <position position="126"/>
    </location>
    <ligand>
        <name>NADPH</name>
        <dbReference type="ChEBI" id="CHEBI:57783"/>
    </ligand>
</feature>